<evidence type="ECO:0000256" key="7">
    <source>
        <dbReference type="RuleBase" id="RU003880"/>
    </source>
</evidence>
<reference evidence="12" key="1">
    <citation type="submission" date="2015-10" db="EMBL/GenBank/DDBJ databases">
        <authorList>
            <person name="Manzano-Marin A."/>
            <person name="Manzano-Marin A."/>
        </authorList>
    </citation>
    <scope>NUCLEOTIDE SEQUENCE [LARGE SCALE GENOMIC DNA]</scope>
    <source>
        <strain evidence="12">BTs</strain>
    </source>
</reference>
<evidence type="ECO:0000256" key="5">
    <source>
        <dbReference type="ARBA" id="ARBA00023157"/>
    </source>
</evidence>
<keyword evidence="4 7" id="KW-0560">Oxidoreductase</keyword>
<dbReference type="STRING" id="98804.BTSPAZIEG_0206"/>
<dbReference type="InterPro" id="IPR023753">
    <property type="entry name" value="FAD/NAD-binding_dom"/>
</dbReference>
<protein>
    <recommendedName>
        <fullName evidence="7">Thioredoxin reductase</fullName>
        <ecNumber evidence="7">1.8.1.9</ecNumber>
    </recommendedName>
</protein>
<feature type="domain" description="FAD/NAD(P)-binding" evidence="10">
    <location>
        <begin position="11"/>
        <end position="305"/>
    </location>
</feature>
<comment type="subunit">
    <text evidence="7">Homodimer.</text>
</comment>
<dbReference type="GO" id="GO:0004791">
    <property type="term" value="F:thioredoxin-disulfide reductase (NADPH) activity"/>
    <property type="evidence" value="ECO:0007669"/>
    <property type="project" value="UniProtKB-UniRule"/>
</dbReference>
<evidence type="ECO:0000256" key="9">
    <source>
        <dbReference type="SAM" id="Phobius"/>
    </source>
</evidence>
<dbReference type="RefSeq" id="WP_075472609.1">
    <property type="nucleotide sequence ID" value="NZ_CP135003.1"/>
</dbReference>
<dbReference type="PRINTS" id="PR00368">
    <property type="entry name" value="FADPNR"/>
</dbReference>
<dbReference type="PROSITE" id="PS00573">
    <property type="entry name" value="PYRIDINE_REDOX_2"/>
    <property type="match status" value="1"/>
</dbReference>
<keyword evidence="3 7" id="KW-0274">FAD</keyword>
<dbReference type="EC" id="1.8.1.9" evidence="7"/>
<dbReference type="InterPro" id="IPR005982">
    <property type="entry name" value="Thioredox_Rdtase"/>
</dbReference>
<dbReference type="Pfam" id="PF07992">
    <property type="entry name" value="Pyr_redox_2"/>
    <property type="match status" value="1"/>
</dbReference>
<keyword evidence="9" id="KW-0812">Transmembrane</keyword>
<name>A0A160SYT5_BUCTT</name>
<keyword evidence="2 7" id="KW-0285">Flavoprotein</keyword>
<dbReference type="Proteomes" id="UP000243633">
    <property type="component" value="Chromosome 1"/>
</dbReference>
<dbReference type="GO" id="GO:0005737">
    <property type="term" value="C:cytoplasm"/>
    <property type="evidence" value="ECO:0007669"/>
    <property type="project" value="InterPro"/>
</dbReference>
<keyword evidence="9" id="KW-0472">Membrane</keyword>
<feature type="transmembrane region" description="Helical" evidence="9">
    <location>
        <begin position="7"/>
        <end position="28"/>
    </location>
</feature>
<organism evidence="11 12">
    <name type="scientific">Buchnera aphidicola subsp. Tuberolachnus salignus</name>
    <dbReference type="NCBI Taxonomy" id="98804"/>
    <lineage>
        <taxon>Bacteria</taxon>
        <taxon>Pseudomonadati</taxon>
        <taxon>Pseudomonadota</taxon>
        <taxon>Gammaproteobacteria</taxon>
        <taxon>Enterobacterales</taxon>
        <taxon>Erwiniaceae</taxon>
        <taxon>Buchnera</taxon>
    </lineage>
</organism>
<evidence type="ECO:0000313" key="12">
    <source>
        <dbReference type="Proteomes" id="UP000243633"/>
    </source>
</evidence>
<dbReference type="PRINTS" id="PR00469">
    <property type="entry name" value="PNDRDTASEII"/>
</dbReference>
<dbReference type="PATRIC" id="fig|98804.3.peg.196"/>
<dbReference type="PANTHER" id="PTHR48105">
    <property type="entry name" value="THIOREDOXIN REDUCTASE 1-RELATED-RELATED"/>
    <property type="match status" value="1"/>
</dbReference>
<comment type="similarity">
    <text evidence="1 7">Belongs to the class-II pyridine nucleotide-disulfide oxidoreductase family.</text>
</comment>
<dbReference type="InterPro" id="IPR036188">
    <property type="entry name" value="FAD/NAD-bd_sf"/>
</dbReference>
<evidence type="ECO:0000256" key="6">
    <source>
        <dbReference type="ARBA" id="ARBA00023284"/>
    </source>
</evidence>
<evidence type="ECO:0000256" key="1">
    <source>
        <dbReference type="ARBA" id="ARBA00009333"/>
    </source>
</evidence>
<dbReference type="AlphaFoldDB" id="A0A160SYT5"/>
<dbReference type="InterPro" id="IPR050097">
    <property type="entry name" value="Ferredoxin-NADP_redctase_2"/>
</dbReference>
<dbReference type="InterPro" id="IPR008255">
    <property type="entry name" value="Pyr_nucl-diS_OxRdtase_2_AS"/>
</dbReference>
<gene>
    <name evidence="11" type="primary">trxB</name>
    <name evidence="11" type="ORF">BTSPAZIEG_0206</name>
</gene>
<keyword evidence="8" id="KW-0521">NADP</keyword>
<evidence type="ECO:0000256" key="8">
    <source>
        <dbReference type="RuleBase" id="RU003881"/>
    </source>
</evidence>
<dbReference type="NCBIfam" id="TIGR01292">
    <property type="entry name" value="TRX_reduct"/>
    <property type="match status" value="1"/>
</dbReference>
<keyword evidence="12" id="KW-1185">Reference proteome</keyword>
<accession>A0A160SYT5</accession>
<dbReference type="EMBL" id="LN890285">
    <property type="protein sequence ID" value="CUR53181.1"/>
    <property type="molecule type" value="Genomic_DNA"/>
</dbReference>
<comment type="cofactor">
    <cofactor evidence="8">
        <name>FAD</name>
        <dbReference type="ChEBI" id="CHEBI:57692"/>
    </cofactor>
    <text evidence="8">Binds 1 FAD per subunit.</text>
</comment>
<dbReference type="Gene3D" id="3.50.50.60">
    <property type="entry name" value="FAD/NAD(P)-binding domain"/>
    <property type="match status" value="2"/>
</dbReference>
<dbReference type="GO" id="GO:0019430">
    <property type="term" value="P:removal of superoxide radicals"/>
    <property type="evidence" value="ECO:0007669"/>
    <property type="project" value="UniProtKB-UniRule"/>
</dbReference>
<keyword evidence="6 7" id="KW-0676">Redox-active center</keyword>
<keyword evidence="5" id="KW-1015">Disulfide bond</keyword>
<evidence type="ECO:0000259" key="10">
    <source>
        <dbReference type="Pfam" id="PF07992"/>
    </source>
</evidence>
<dbReference type="OrthoDB" id="9806179at2"/>
<dbReference type="SUPFAM" id="SSF51905">
    <property type="entry name" value="FAD/NAD(P)-binding domain"/>
    <property type="match status" value="1"/>
</dbReference>
<evidence type="ECO:0000256" key="4">
    <source>
        <dbReference type="ARBA" id="ARBA00023002"/>
    </source>
</evidence>
<evidence type="ECO:0000256" key="2">
    <source>
        <dbReference type="ARBA" id="ARBA00022630"/>
    </source>
</evidence>
<evidence type="ECO:0000256" key="3">
    <source>
        <dbReference type="ARBA" id="ARBA00022827"/>
    </source>
</evidence>
<evidence type="ECO:0000313" key="11">
    <source>
        <dbReference type="EMBL" id="CUR53181.1"/>
    </source>
</evidence>
<comment type="catalytic activity">
    <reaction evidence="7">
        <text>[thioredoxin]-dithiol + NADP(+) = [thioredoxin]-disulfide + NADPH + H(+)</text>
        <dbReference type="Rhea" id="RHEA:20345"/>
        <dbReference type="Rhea" id="RHEA-COMP:10698"/>
        <dbReference type="Rhea" id="RHEA-COMP:10700"/>
        <dbReference type="ChEBI" id="CHEBI:15378"/>
        <dbReference type="ChEBI" id="CHEBI:29950"/>
        <dbReference type="ChEBI" id="CHEBI:50058"/>
        <dbReference type="ChEBI" id="CHEBI:57783"/>
        <dbReference type="ChEBI" id="CHEBI:58349"/>
        <dbReference type="EC" id="1.8.1.9"/>
    </reaction>
</comment>
<keyword evidence="9" id="KW-1133">Transmembrane helix</keyword>
<sequence length="318" mass="35779">MYIKKNIYVPLIIIGSGPAGYTAGIYAARSNIKTIIFTGPYPGGQLLNTSSIENWPGDFKNISGYDLMERMKKHVQILNVQIFNETVIKILCKKKNFLIFTNNTQYICDAIIIATGATARFLNIPFEKEYLGKGISTCAICDGYFYKEQIVAVVGGGNTAIEEALYLSNITEKVILIHRKKTFSAEKILIERLLKKVFEKKILIYQPYYIQEIIGNKKNITHIKIKSLENQDNKILNISGLFIAIGYIPNSHIFKKFLQLNSTGHIILNHQQKIFTTQTSYPGIFAAGDVTDNQYQQAITASANGCKAAMDVEKYLHI</sequence>
<proteinExistence type="inferred from homology"/>